<proteinExistence type="predicted"/>
<keyword evidence="2" id="KW-1185">Reference proteome</keyword>
<gene>
    <name evidence="1" type="ORF">Dsi01nite_103920</name>
</gene>
<sequence>MMGMRVIVFGATGMVGKGVLRECLLADDVTEVLVVGRSLTGQRHPKLRETVHGDFTDFTGVDLTGYDACFFCLGVSSVGMSEEVYRRITVDYTLAAARAVSPGSTFVYVSGAGTGTSRKAKWAQVKGSVEDTLLAMDLRAYMFRPGFIQPMHGAVSKVRLYRAMYTVLRPLTAGLVRFAPGIATTTQQIGRAMLHVARTGGTKHVLESRDIAAL</sequence>
<dbReference type="InterPro" id="IPR036291">
    <property type="entry name" value="NAD(P)-bd_dom_sf"/>
</dbReference>
<organism evidence="1 2">
    <name type="scientific">Dactylosporangium siamense</name>
    <dbReference type="NCBI Taxonomy" id="685454"/>
    <lineage>
        <taxon>Bacteria</taxon>
        <taxon>Bacillati</taxon>
        <taxon>Actinomycetota</taxon>
        <taxon>Actinomycetes</taxon>
        <taxon>Micromonosporales</taxon>
        <taxon>Micromonosporaceae</taxon>
        <taxon>Dactylosporangium</taxon>
    </lineage>
</organism>
<protein>
    <submittedName>
        <fullName evidence="1">Epimerase</fullName>
    </submittedName>
</protein>
<reference evidence="1" key="1">
    <citation type="submission" date="2021-01" db="EMBL/GenBank/DDBJ databases">
        <title>Whole genome shotgun sequence of Dactylosporangium siamense NBRC 106093.</title>
        <authorList>
            <person name="Komaki H."/>
            <person name="Tamura T."/>
        </authorList>
    </citation>
    <scope>NUCLEOTIDE SEQUENCE</scope>
    <source>
        <strain evidence="1">NBRC 106093</strain>
    </source>
</reference>
<dbReference type="AlphaFoldDB" id="A0A919PXS1"/>
<name>A0A919PXS1_9ACTN</name>
<comment type="caution">
    <text evidence="1">The sequence shown here is derived from an EMBL/GenBank/DDBJ whole genome shotgun (WGS) entry which is preliminary data.</text>
</comment>
<dbReference type="PANTHER" id="PTHR14097">
    <property type="entry name" value="OXIDOREDUCTASE HTATIP2"/>
    <property type="match status" value="1"/>
</dbReference>
<dbReference type="PANTHER" id="PTHR14097:SF8">
    <property type="entry name" value="NAD(P)-BINDING DOMAIN-CONTAINING PROTEIN"/>
    <property type="match status" value="1"/>
</dbReference>
<evidence type="ECO:0000313" key="1">
    <source>
        <dbReference type="EMBL" id="GIG52351.1"/>
    </source>
</evidence>
<dbReference type="Gene3D" id="3.40.50.720">
    <property type="entry name" value="NAD(P)-binding Rossmann-like Domain"/>
    <property type="match status" value="1"/>
</dbReference>
<dbReference type="EMBL" id="BONQ01000177">
    <property type="protein sequence ID" value="GIG52351.1"/>
    <property type="molecule type" value="Genomic_DNA"/>
</dbReference>
<dbReference type="Proteomes" id="UP000660611">
    <property type="component" value="Unassembled WGS sequence"/>
</dbReference>
<evidence type="ECO:0000313" key="2">
    <source>
        <dbReference type="Proteomes" id="UP000660611"/>
    </source>
</evidence>
<accession>A0A919PXS1</accession>
<dbReference type="SUPFAM" id="SSF51735">
    <property type="entry name" value="NAD(P)-binding Rossmann-fold domains"/>
    <property type="match status" value="1"/>
</dbReference>